<name>A0A8S5M2B7_9CAUD</name>
<evidence type="ECO:0000313" key="1">
    <source>
        <dbReference type="EMBL" id="DAD76326.1"/>
    </source>
</evidence>
<organism evidence="1">
    <name type="scientific">Siphoviridae sp. cttDR14</name>
    <dbReference type="NCBI Taxonomy" id="2826490"/>
    <lineage>
        <taxon>Viruses</taxon>
        <taxon>Duplodnaviria</taxon>
        <taxon>Heunggongvirae</taxon>
        <taxon>Uroviricota</taxon>
        <taxon>Caudoviricetes</taxon>
    </lineage>
</organism>
<protein>
    <submittedName>
        <fullName evidence="1">Uncharacterized protein</fullName>
    </submittedName>
</protein>
<accession>A0A8S5M2B7</accession>
<proteinExistence type="predicted"/>
<sequence length="65" mass="8451">MEAPCRNCEKRELYCHSKCKKYIEFDEFRQRERKRRQVEYADERYFYRDTAFRRQEYLKKRKQRG</sequence>
<reference evidence="1" key="1">
    <citation type="journal article" date="2021" name="Proc. Natl. Acad. Sci. U.S.A.">
        <title>A Catalog of Tens of Thousands of Viruses from Human Metagenomes Reveals Hidden Associations with Chronic Diseases.</title>
        <authorList>
            <person name="Tisza M.J."/>
            <person name="Buck C.B."/>
        </authorList>
    </citation>
    <scope>NUCLEOTIDE SEQUENCE</scope>
    <source>
        <strain evidence="1">CttDR14</strain>
    </source>
</reference>
<dbReference type="EMBL" id="BK014798">
    <property type="protein sequence ID" value="DAD76326.1"/>
    <property type="molecule type" value="Genomic_DNA"/>
</dbReference>